<dbReference type="InterPro" id="IPR000653">
    <property type="entry name" value="DegT/StrS_aminotransferase"/>
</dbReference>
<dbReference type="Pfam" id="PF01041">
    <property type="entry name" value="DegT_DnrJ_EryC1"/>
    <property type="match status" value="1"/>
</dbReference>
<evidence type="ECO:0000256" key="1">
    <source>
        <dbReference type="ARBA" id="ARBA00022898"/>
    </source>
</evidence>
<evidence type="ECO:0000313" key="5">
    <source>
        <dbReference type="Proteomes" id="UP001354989"/>
    </source>
</evidence>
<comment type="similarity">
    <text evidence="2 3">Belongs to the DegT/DnrJ/EryC1 family.</text>
</comment>
<dbReference type="Gene3D" id="3.40.640.10">
    <property type="entry name" value="Type I PLP-dependent aspartate aminotransferase-like (Major domain)"/>
    <property type="match status" value="1"/>
</dbReference>
<keyword evidence="4" id="KW-0808">Transferase</keyword>
<reference evidence="4 5" key="1">
    <citation type="submission" date="2021-12" db="EMBL/GenBank/DDBJ databases">
        <title>Genome sequencing of bacteria with rrn-lacking chromosome and rrn-plasmid.</title>
        <authorList>
            <person name="Anda M."/>
            <person name="Iwasaki W."/>
        </authorList>
    </citation>
    <scope>NUCLEOTIDE SEQUENCE [LARGE SCALE GENOMIC DNA]</scope>
    <source>
        <strain evidence="4 5">NBRC 101262</strain>
    </source>
</reference>
<protein>
    <submittedName>
        <fullName evidence="4">Aminotransferase DegT</fullName>
    </submittedName>
</protein>
<dbReference type="InterPro" id="IPR015421">
    <property type="entry name" value="PyrdxlP-dep_Trfase_major"/>
</dbReference>
<dbReference type="GO" id="GO:0008483">
    <property type="term" value="F:transaminase activity"/>
    <property type="evidence" value="ECO:0007669"/>
    <property type="project" value="UniProtKB-KW"/>
</dbReference>
<dbReference type="EMBL" id="AP025292">
    <property type="protein sequence ID" value="BDC98605.1"/>
    <property type="molecule type" value="Genomic_DNA"/>
</dbReference>
<proteinExistence type="inferred from homology"/>
<dbReference type="RefSeq" id="WP_338397764.1">
    <property type="nucleotide sequence ID" value="NZ_AP025292.1"/>
</dbReference>
<sequence length="359" mass="41051">MIQVTSPYLPPIEEFNYYTTKIWDNKWLTNNGPLVNDFELKFKDEFNLNHFLFVNNGTIALQLAIKALGLEGEVITTPFSFIATTSSIVWDNCKPIFVDINPNTFNIDPNKIEASITKKTSAILATHVFGNPCDIEAISEIASKHHLKVIYDAAHCFGVQYKGRSVLEFGDISTISFHATKLFHTTEGGGVFPKSAELTQKLASMRNFGFKTAESFDGVGINGKNSEFHAAMGLCNLKYVQEIRSKRKEQFLYYVEKLRNLNVSFQGIHEDTDYNYAYFPILFKSEQALLKAKSELELNWIYPRRYFYPSLSTLGYVDKQHTPVSDDISQRILCLPLYHQLTVEEQDYICRILLRAQNN</sequence>
<dbReference type="PIRSF" id="PIRSF000390">
    <property type="entry name" value="PLP_StrS"/>
    <property type="match status" value="1"/>
</dbReference>
<accession>A0ABM7VD63</accession>
<dbReference type="PANTHER" id="PTHR30244:SF9">
    <property type="entry name" value="PROTEIN RV3402C"/>
    <property type="match status" value="1"/>
</dbReference>
<evidence type="ECO:0000256" key="2">
    <source>
        <dbReference type="ARBA" id="ARBA00037999"/>
    </source>
</evidence>
<keyword evidence="5" id="KW-1185">Reference proteome</keyword>
<evidence type="ECO:0000313" key="4">
    <source>
        <dbReference type="EMBL" id="BDC98605.1"/>
    </source>
</evidence>
<dbReference type="SUPFAM" id="SSF53383">
    <property type="entry name" value="PLP-dependent transferases"/>
    <property type="match status" value="1"/>
</dbReference>
<keyword evidence="4" id="KW-0032">Aminotransferase</keyword>
<dbReference type="InterPro" id="IPR015424">
    <property type="entry name" value="PyrdxlP-dep_Trfase"/>
</dbReference>
<dbReference type="Proteomes" id="UP001354989">
    <property type="component" value="Chromosome"/>
</dbReference>
<dbReference type="PANTHER" id="PTHR30244">
    <property type="entry name" value="TRANSAMINASE"/>
    <property type="match status" value="1"/>
</dbReference>
<keyword evidence="1 3" id="KW-0663">Pyridoxal phosphate</keyword>
<organism evidence="4 5">
    <name type="scientific">Persicobacter psychrovividus</name>
    <dbReference type="NCBI Taxonomy" id="387638"/>
    <lineage>
        <taxon>Bacteria</taxon>
        <taxon>Pseudomonadati</taxon>
        <taxon>Bacteroidota</taxon>
        <taxon>Cytophagia</taxon>
        <taxon>Cytophagales</taxon>
        <taxon>Persicobacteraceae</taxon>
        <taxon>Persicobacter</taxon>
    </lineage>
</organism>
<gene>
    <name evidence="4" type="primary">wbtI</name>
    <name evidence="4" type="ORF">PEPS_08860</name>
</gene>
<evidence type="ECO:0000256" key="3">
    <source>
        <dbReference type="RuleBase" id="RU004508"/>
    </source>
</evidence>
<name>A0ABM7VD63_9BACT</name>
<dbReference type="CDD" id="cd00616">
    <property type="entry name" value="AHBA_syn"/>
    <property type="match status" value="1"/>
</dbReference>